<organism evidence="1">
    <name type="scientific">uncultured Desulfobacteraceae bacterium</name>
    <dbReference type="NCBI Taxonomy" id="218296"/>
    <lineage>
        <taxon>Bacteria</taxon>
        <taxon>Pseudomonadati</taxon>
        <taxon>Thermodesulfobacteriota</taxon>
        <taxon>Desulfobacteria</taxon>
        <taxon>Desulfobacterales</taxon>
        <taxon>Desulfobacteraceae</taxon>
        <taxon>environmental samples</taxon>
    </lineage>
</organism>
<dbReference type="EMBL" id="CAACVI010000023">
    <property type="protein sequence ID" value="VEN74161.1"/>
    <property type="molecule type" value="Genomic_DNA"/>
</dbReference>
<proteinExistence type="predicted"/>
<reference evidence="1" key="1">
    <citation type="submission" date="2019-01" db="EMBL/GenBank/DDBJ databases">
        <authorList>
            <consortium name="Genoscope - CEA"/>
            <person name="William W."/>
        </authorList>
    </citation>
    <scope>NUCLEOTIDE SEQUENCE</scope>
    <source>
        <strain evidence="1">CR-1</strain>
    </source>
</reference>
<dbReference type="AlphaFoldDB" id="A0A484HLL5"/>
<accession>A0A484HLL5</accession>
<sequence length="75" mass="8388">MDEIRMTGEMRTDYDCEATGFPAQRWGEAVFTVGDEEIILEVSVEDDAIVSIMAGESGWKGTLKGLKKMLEDQKK</sequence>
<gene>
    <name evidence="1" type="ORF">EPICR_30094</name>
</gene>
<protein>
    <submittedName>
        <fullName evidence="1">Uncharacterized protein</fullName>
    </submittedName>
</protein>
<evidence type="ECO:0000313" key="1">
    <source>
        <dbReference type="EMBL" id="VEN74161.1"/>
    </source>
</evidence>
<name>A0A484HLL5_9BACT</name>